<keyword evidence="12" id="KW-1185">Reference proteome</keyword>
<evidence type="ECO:0000256" key="3">
    <source>
        <dbReference type="ARBA" id="ARBA00011738"/>
    </source>
</evidence>
<keyword evidence="9" id="KW-0732">Signal</keyword>
<evidence type="ECO:0000259" key="10">
    <source>
        <dbReference type="Pfam" id="PF00720"/>
    </source>
</evidence>
<accession>A0A1G8C2Y8</accession>
<evidence type="ECO:0000256" key="1">
    <source>
        <dbReference type="ARBA" id="ARBA00004613"/>
    </source>
</evidence>
<comment type="subcellular location">
    <subcellularLocation>
        <location evidence="1">Secreted</location>
    </subcellularLocation>
</comment>
<name>A0A1G8C2Y8_9ACTN</name>
<proteinExistence type="inferred from homology"/>
<feature type="chain" id="PRO_5011443838" evidence="9">
    <location>
        <begin position="25"/>
        <end position="127"/>
    </location>
</feature>
<dbReference type="GO" id="GO:0004867">
    <property type="term" value="F:serine-type endopeptidase inhibitor activity"/>
    <property type="evidence" value="ECO:0007669"/>
    <property type="project" value="UniProtKB-KW"/>
</dbReference>
<comment type="subunit">
    <text evidence="3">Homodimer.</text>
</comment>
<evidence type="ECO:0000256" key="7">
    <source>
        <dbReference type="ARBA" id="ARBA00023157"/>
    </source>
</evidence>
<evidence type="ECO:0000256" key="9">
    <source>
        <dbReference type="SAM" id="SignalP"/>
    </source>
</evidence>
<evidence type="ECO:0000313" key="12">
    <source>
        <dbReference type="Proteomes" id="UP000199202"/>
    </source>
</evidence>
<keyword evidence="7" id="KW-1015">Disulfide bond</keyword>
<dbReference type="OrthoDB" id="3542626at2"/>
<dbReference type="Proteomes" id="UP000199202">
    <property type="component" value="Unassembled WGS sequence"/>
</dbReference>
<evidence type="ECO:0000256" key="4">
    <source>
        <dbReference type="ARBA" id="ARBA00022525"/>
    </source>
</evidence>
<dbReference type="SUPFAM" id="SSF55399">
    <property type="entry name" value="Subtilisin inhibitor"/>
    <property type="match status" value="1"/>
</dbReference>
<feature type="domain" description="Subtilisin inhibitor" evidence="10">
    <location>
        <begin position="39"/>
        <end position="113"/>
    </location>
</feature>
<evidence type="ECO:0000256" key="2">
    <source>
        <dbReference type="ARBA" id="ARBA00010472"/>
    </source>
</evidence>
<dbReference type="Pfam" id="PF00720">
    <property type="entry name" value="SSI"/>
    <property type="match status" value="1"/>
</dbReference>
<reference evidence="11 12" key="1">
    <citation type="submission" date="2016-10" db="EMBL/GenBank/DDBJ databases">
        <authorList>
            <person name="de Groot N.N."/>
        </authorList>
    </citation>
    <scope>NUCLEOTIDE SEQUENCE [LARGE SCALE GENOMIC DNA]</scope>
    <source>
        <strain evidence="11 12">CGMCC 4.6533</strain>
    </source>
</reference>
<dbReference type="EMBL" id="FNDJ01000002">
    <property type="protein sequence ID" value="SDH39699.1"/>
    <property type="molecule type" value="Genomic_DNA"/>
</dbReference>
<keyword evidence="4" id="KW-0964">Secreted</keyword>
<dbReference type="PRINTS" id="PR00294">
    <property type="entry name" value="SSBTLNINHBTR"/>
</dbReference>
<gene>
    <name evidence="11" type="ORF">SAMN05421869_102183</name>
</gene>
<protein>
    <submittedName>
        <fullName evidence="11">Subtilisin inhibitor-like</fullName>
    </submittedName>
</protein>
<organism evidence="11 12">
    <name type="scientific">Nonomuraea jiangxiensis</name>
    <dbReference type="NCBI Taxonomy" id="633440"/>
    <lineage>
        <taxon>Bacteria</taxon>
        <taxon>Bacillati</taxon>
        <taxon>Actinomycetota</taxon>
        <taxon>Actinomycetes</taxon>
        <taxon>Streptosporangiales</taxon>
        <taxon>Streptosporangiaceae</taxon>
        <taxon>Nonomuraea</taxon>
    </lineage>
</organism>
<dbReference type="GO" id="GO:0005576">
    <property type="term" value="C:extracellular region"/>
    <property type="evidence" value="ECO:0007669"/>
    <property type="project" value="UniProtKB-SubCell"/>
</dbReference>
<evidence type="ECO:0000256" key="6">
    <source>
        <dbReference type="ARBA" id="ARBA00022900"/>
    </source>
</evidence>
<keyword evidence="6 8" id="KW-0722">Serine protease inhibitor</keyword>
<keyword evidence="5 8" id="KW-0646">Protease inhibitor</keyword>
<dbReference type="STRING" id="633440.SAMN05421869_102183"/>
<evidence type="ECO:0000256" key="8">
    <source>
        <dbReference type="RuleBase" id="RU003471"/>
    </source>
</evidence>
<dbReference type="AlphaFoldDB" id="A0A1G8C2Y8"/>
<sequence>MMRAMGTVVLCGAFMLGASSPATAANDPKAQLKILDAAKGGATKTAWLHCGPAGGTHPHAREACRLLRAVHGKPDALNVKPQTMCTHDVAPHAVVIAGRWFGQDVSWAKVFSNACALKAATGAVLAL</sequence>
<dbReference type="InterPro" id="IPR023549">
    <property type="entry name" value="Subtilisin_inhibitor"/>
</dbReference>
<dbReference type="Gene3D" id="3.30.350.10">
    <property type="entry name" value="Subtilisin inhibitor-like"/>
    <property type="match status" value="1"/>
</dbReference>
<comment type="similarity">
    <text evidence="2 8">Belongs to the protease inhibitor I16 (SSI) family.</text>
</comment>
<dbReference type="InterPro" id="IPR000691">
    <property type="entry name" value="Prot_inh_I16_SSI"/>
</dbReference>
<feature type="signal peptide" evidence="9">
    <location>
        <begin position="1"/>
        <end position="24"/>
    </location>
</feature>
<dbReference type="InterPro" id="IPR036819">
    <property type="entry name" value="Subtilisin_inhibitor-like_sf"/>
</dbReference>
<evidence type="ECO:0000256" key="5">
    <source>
        <dbReference type="ARBA" id="ARBA00022690"/>
    </source>
</evidence>
<evidence type="ECO:0000313" key="11">
    <source>
        <dbReference type="EMBL" id="SDH39699.1"/>
    </source>
</evidence>